<dbReference type="GO" id="GO:0050930">
    <property type="term" value="P:induction of positive chemotaxis"/>
    <property type="evidence" value="ECO:0007669"/>
    <property type="project" value="TreeGrafter"/>
</dbReference>
<gene>
    <name evidence="7" type="primary">LOC112250555</name>
</gene>
<evidence type="ECO:0000259" key="6">
    <source>
        <dbReference type="PROSITE" id="PS50278"/>
    </source>
</evidence>
<accession>A0A8C8MAY0</accession>
<organism evidence="7 8">
    <name type="scientific">Oncorhynchus tshawytscha</name>
    <name type="common">Chinook salmon</name>
    <name type="synonym">Salmo tshawytscha</name>
    <dbReference type="NCBI Taxonomy" id="74940"/>
    <lineage>
        <taxon>Eukaryota</taxon>
        <taxon>Metazoa</taxon>
        <taxon>Chordata</taxon>
        <taxon>Craniata</taxon>
        <taxon>Vertebrata</taxon>
        <taxon>Euteleostomi</taxon>
        <taxon>Actinopterygii</taxon>
        <taxon>Neopterygii</taxon>
        <taxon>Teleostei</taxon>
        <taxon>Protacanthopterygii</taxon>
        <taxon>Salmoniformes</taxon>
        <taxon>Salmonidae</taxon>
        <taxon>Salmoninae</taxon>
        <taxon>Oncorhynchus</taxon>
    </lineage>
</organism>
<dbReference type="GO" id="GO:0045766">
    <property type="term" value="P:positive regulation of angiogenesis"/>
    <property type="evidence" value="ECO:0007669"/>
    <property type="project" value="TreeGrafter"/>
</dbReference>
<dbReference type="Proteomes" id="UP000694402">
    <property type="component" value="Unassembled WGS sequence"/>
</dbReference>
<keyword evidence="5" id="KW-0732">Signal</keyword>
<keyword evidence="8" id="KW-1185">Reference proteome</keyword>
<dbReference type="PANTHER" id="PTHR12025:SF9">
    <property type="entry name" value="PLACENTA GROWTH FACTOR"/>
    <property type="match status" value="1"/>
</dbReference>
<dbReference type="GO" id="GO:0002040">
    <property type="term" value="P:sprouting angiogenesis"/>
    <property type="evidence" value="ECO:0007669"/>
    <property type="project" value="TreeGrafter"/>
</dbReference>
<dbReference type="SUPFAM" id="SSF57501">
    <property type="entry name" value="Cystine-knot cytokines"/>
    <property type="match status" value="1"/>
</dbReference>
<dbReference type="GO" id="GO:0001666">
    <property type="term" value="P:response to hypoxia"/>
    <property type="evidence" value="ECO:0007669"/>
    <property type="project" value="TreeGrafter"/>
</dbReference>
<dbReference type="GO" id="GO:0048010">
    <property type="term" value="P:vascular endothelial growth factor receptor signaling pathway"/>
    <property type="evidence" value="ECO:0007669"/>
    <property type="project" value="TreeGrafter"/>
</dbReference>
<reference evidence="7" key="1">
    <citation type="submission" date="2025-08" db="UniProtKB">
        <authorList>
            <consortium name="Ensembl"/>
        </authorList>
    </citation>
    <scope>IDENTIFICATION</scope>
</reference>
<evidence type="ECO:0000256" key="3">
    <source>
        <dbReference type="RuleBase" id="RU003818"/>
    </source>
</evidence>
<dbReference type="GO" id="GO:0008083">
    <property type="term" value="F:growth factor activity"/>
    <property type="evidence" value="ECO:0007669"/>
    <property type="project" value="UniProtKB-KW"/>
</dbReference>
<comment type="similarity">
    <text evidence="3">Belongs to the PDGF/VEGF growth factor family.</text>
</comment>
<reference evidence="7" key="2">
    <citation type="submission" date="2025-09" db="UniProtKB">
        <authorList>
            <consortium name="Ensembl"/>
        </authorList>
    </citation>
    <scope>IDENTIFICATION</scope>
</reference>
<dbReference type="GO" id="GO:0016020">
    <property type="term" value="C:membrane"/>
    <property type="evidence" value="ECO:0007669"/>
    <property type="project" value="InterPro"/>
</dbReference>
<feature type="signal peptide" evidence="5">
    <location>
        <begin position="1"/>
        <end position="19"/>
    </location>
</feature>
<dbReference type="PROSITE" id="PS50278">
    <property type="entry name" value="PDGF_2"/>
    <property type="match status" value="1"/>
</dbReference>
<feature type="domain" description="Platelet-derived growth factor (PDGF) family profile" evidence="6">
    <location>
        <begin position="40"/>
        <end position="194"/>
    </location>
</feature>
<evidence type="ECO:0000256" key="5">
    <source>
        <dbReference type="SAM" id="SignalP"/>
    </source>
</evidence>
<dbReference type="GO" id="GO:0042056">
    <property type="term" value="F:chemoattractant activity"/>
    <property type="evidence" value="ECO:0007669"/>
    <property type="project" value="TreeGrafter"/>
</dbReference>
<evidence type="ECO:0000256" key="4">
    <source>
        <dbReference type="SAM" id="MobiDB-lite"/>
    </source>
</evidence>
<name>A0A8C8MAY0_ONCTS</name>
<dbReference type="SMART" id="SM00141">
    <property type="entry name" value="PDGF"/>
    <property type="match status" value="1"/>
</dbReference>
<proteinExistence type="inferred from homology"/>
<dbReference type="GO" id="GO:0060754">
    <property type="term" value="P:positive regulation of mast cell chemotaxis"/>
    <property type="evidence" value="ECO:0007669"/>
    <property type="project" value="TreeGrafter"/>
</dbReference>
<dbReference type="GeneTree" id="ENSGT00940000160164"/>
<evidence type="ECO:0000256" key="2">
    <source>
        <dbReference type="ARBA" id="ARBA00023157"/>
    </source>
</evidence>
<evidence type="ECO:0000313" key="8">
    <source>
        <dbReference type="Proteomes" id="UP000694402"/>
    </source>
</evidence>
<feature type="chain" id="PRO_5034148357" description="Platelet-derived growth factor (PDGF) family profile domain-containing protein" evidence="5">
    <location>
        <begin position="20"/>
        <end position="227"/>
    </location>
</feature>
<feature type="region of interest" description="Disordered" evidence="4">
    <location>
        <begin position="198"/>
        <end position="227"/>
    </location>
</feature>
<dbReference type="Ensembl" id="ENSOTST00005085033.2">
    <property type="protein sequence ID" value="ENSOTSP00005078477.1"/>
    <property type="gene ID" value="ENSOTSG00005036953.2"/>
</dbReference>
<dbReference type="Pfam" id="PF00341">
    <property type="entry name" value="PDGF"/>
    <property type="match status" value="1"/>
</dbReference>
<dbReference type="GO" id="GO:0038084">
    <property type="term" value="P:vascular endothelial growth factor signaling pathway"/>
    <property type="evidence" value="ECO:0007669"/>
    <property type="project" value="TreeGrafter"/>
</dbReference>
<keyword evidence="1 3" id="KW-0339">Growth factor</keyword>
<dbReference type="GO" id="GO:0005172">
    <property type="term" value="F:vascular endothelial growth factor receptor binding"/>
    <property type="evidence" value="ECO:0007669"/>
    <property type="project" value="TreeGrafter"/>
</dbReference>
<dbReference type="Gene3D" id="2.10.90.10">
    <property type="entry name" value="Cystine-knot cytokines"/>
    <property type="match status" value="1"/>
</dbReference>
<protein>
    <recommendedName>
        <fullName evidence="6">Platelet-derived growth factor (PDGF) family profile domain-containing protein</fullName>
    </recommendedName>
</protein>
<sequence length="227" mass="26215">MNTFSFKMHVLVGVSQILATLMFHLAPTQTSHSPVEPHSRVMLFREVLGRSLCRSMERLVEVEQEYPGGVEYIFSPACVPLWRCAGCCGDENLECHPTLTRNVTMQVGVTLCQEATYCLGLPSSNLKEIYVPVKHPMSVHIFERMDTSMHVFVFSSVCLYVCQLMRITPTERTGQYVELTFVEHQTCECRHRKMHLNESSPRVRIHPRRRKHRKRSKDCGKCQHPHN</sequence>
<dbReference type="InterPro" id="IPR000072">
    <property type="entry name" value="PDGF/VEGF_dom"/>
</dbReference>
<dbReference type="GO" id="GO:0001938">
    <property type="term" value="P:positive regulation of endothelial cell proliferation"/>
    <property type="evidence" value="ECO:0007669"/>
    <property type="project" value="TreeGrafter"/>
</dbReference>
<dbReference type="InterPro" id="IPR050507">
    <property type="entry name" value="PDGF/VEGF_growth_factor"/>
</dbReference>
<evidence type="ECO:0000313" key="7">
    <source>
        <dbReference type="Ensembl" id="ENSOTSP00005078477.1"/>
    </source>
</evidence>
<dbReference type="PANTHER" id="PTHR12025">
    <property type="entry name" value="VASCULAR ENDOTHELIAL GROWTH FACTOR"/>
    <property type="match status" value="1"/>
</dbReference>
<dbReference type="InterPro" id="IPR029034">
    <property type="entry name" value="Cystine-knot_cytokine"/>
</dbReference>
<dbReference type="AlphaFoldDB" id="A0A8C8MAY0"/>
<evidence type="ECO:0000256" key="1">
    <source>
        <dbReference type="ARBA" id="ARBA00023030"/>
    </source>
</evidence>
<dbReference type="GO" id="GO:0005615">
    <property type="term" value="C:extracellular space"/>
    <property type="evidence" value="ECO:0007669"/>
    <property type="project" value="TreeGrafter"/>
</dbReference>
<keyword evidence="2" id="KW-1015">Disulfide bond</keyword>
<feature type="compositionally biased region" description="Basic residues" evidence="4">
    <location>
        <begin position="203"/>
        <end position="216"/>
    </location>
</feature>